<feature type="transmembrane region" description="Helical" evidence="1">
    <location>
        <begin position="43"/>
        <end position="63"/>
    </location>
</feature>
<dbReference type="AlphaFoldDB" id="A0A2A4T3K0"/>
<proteinExistence type="predicted"/>
<dbReference type="InterPro" id="IPR044878">
    <property type="entry name" value="UbiA_sf"/>
</dbReference>
<keyword evidence="1" id="KW-0472">Membrane</keyword>
<keyword evidence="1" id="KW-0812">Transmembrane</keyword>
<evidence type="ECO:0000313" key="3">
    <source>
        <dbReference type="Proteomes" id="UP000218113"/>
    </source>
</evidence>
<protein>
    <recommendedName>
        <fullName evidence="4">Prenyltransferase</fullName>
    </recommendedName>
</protein>
<feature type="transmembrane region" description="Helical" evidence="1">
    <location>
        <begin position="108"/>
        <end position="125"/>
    </location>
</feature>
<dbReference type="Gene3D" id="1.10.357.140">
    <property type="entry name" value="UbiA prenyltransferase"/>
    <property type="match status" value="1"/>
</dbReference>
<dbReference type="EMBL" id="NVSR01000040">
    <property type="protein sequence ID" value="PCI28153.1"/>
    <property type="molecule type" value="Genomic_DNA"/>
</dbReference>
<accession>A0A2A4T3K0</accession>
<evidence type="ECO:0000313" key="2">
    <source>
        <dbReference type="EMBL" id="PCI28153.1"/>
    </source>
</evidence>
<feature type="transmembrane region" description="Helical" evidence="1">
    <location>
        <begin position="134"/>
        <end position="151"/>
    </location>
</feature>
<evidence type="ECO:0000256" key="1">
    <source>
        <dbReference type="SAM" id="Phobius"/>
    </source>
</evidence>
<name>A0A2A4T3K0_9DELT</name>
<feature type="transmembrane region" description="Helical" evidence="1">
    <location>
        <begin position="157"/>
        <end position="178"/>
    </location>
</feature>
<organism evidence="2 3">
    <name type="scientific">SAR324 cluster bacterium</name>
    <dbReference type="NCBI Taxonomy" id="2024889"/>
    <lineage>
        <taxon>Bacteria</taxon>
        <taxon>Deltaproteobacteria</taxon>
        <taxon>SAR324 cluster</taxon>
    </lineage>
</organism>
<sequence>MENLSEKIRQFFDLLIFSSIWILGVAGALSWAASLAMEIEPSFFVVGIAMLGSLVIYNLDRLWDLNRDRLSSPDRSTFITRHFALLFYVTVIAGACSFGLLFFLPLKAILLLVVVFIVGVGHPYLKRFLFFKEAYITLTWVSVVVFLPAFSSVKPAHLGWVLTVIGLPIFANIIASNIRDAEAGVSLLSREFTLYFTRLLAIVGIICGVLGPEVVFSLTAVPLATLLSLIWFRDDERYGLLFIDGSLLVGGLIAVLF</sequence>
<reference evidence="3" key="1">
    <citation type="submission" date="2017-08" db="EMBL/GenBank/DDBJ databases">
        <title>A dynamic microbial community with high functional redundancy inhabits the cold, oxic subseafloor aquifer.</title>
        <authorList>
            <person name="Tully B.J."/>
            <person name="Wheat C.G."/>
            <person name="Glazer B.T."/>
            <person name="Huber J.A."/>
        </authorList>
    </citation>
    <scope>NUCLEOTIDE SEQUENCE [LARGE SCALE GENOMIC DNA]</scope>
</reference>
<feature type="transmembrane region" description="Helical" evidence="1">
    <location>
        <begin position="12"/>
        <end position="37"/>
    </location>
</feature>
<feature type="transmembrane region" description="Helical" evidence="1">
    <location>
        <begin position="83"/>
        <end position="102"/>
    </location>
</feature>
<keyword evidence="1" id="KW-1133">Transmembrane helix</keyword>
<gene>
    <name evidence="2" type="ORF">COB67_07020</name>
</gene>
<dbReference type="Proteomes" id="UP000218113">
    <property type="component" value="Unassembled WGS sequence"/>
</dbReference>
<feature type="transmembrane region" description="Helical" evidence="1">
    <location>
        <begin position="238"/>
        <end position="256"/>
    </location>
</feature>
<feature type="transmembrane region" description="Helical" evidence="1">
    <location>
        <begin position="199"/>
        <end position="232"/>
    </location>
</feature>
<evidence type="ECO:0008006" key="4">
    <source>
        <dbReference type="Google" id="ProtNLM"/>
    </source>
</evidence>
<comment type="caution">
    <text evidence="2">The sequence shown here is derived from an EMBL/GenBank/DDBJ whole genome shotgun (WGS) entry which is preliminary data.</text>
</comment>